<feature type="region of interest" description="Disordered" evidence="1">
    <location>
        <begin position="1"/>
        <end position="20"/>
    </location>
</feature>
<reference evidence="3" key="2">
    <citation type="journal article" date="2021" name="Microbiome">
        <title>Successional dynamics and alternative stable states in a saline activated sludge microbial community over 9 years.</title>
        <authorList>
            <person name="Wang Y."/>
            <person name="Ye J."/>
            <person name="Ju F."/>
            <person name="Liu L."/>
            <person name="Boyd J.A."/>
            <person name="Deng Y."/>
            <person name="Parks D.H."/>
            <person name="Jiang X."/>
            <person name="Yin X."/>
            <person name="Woodcroft B.J."/>
            <person name="Tyson G.W."/>
            <person name="Hugenholtz P."/>
            <person name="Polz M.F."/>
            <person name="Zhang T."/>
        </authorList>
    </citation>
    <scope>NUCLEOTIDE SEQUENCE</scope>
    <source>
        <strain evidence="3">HKST-UBA01</strain>
    </source>
</reference>
<proteinExistence type="predicted"/>
<reference evidence="3" key="1">
    <citation type="submission" date="2020-04" db="EMBL/GenBank/DDBJ databases">
        <authorList>
            <person name="Zhang T."/>
        </authorList>
    </citation>
    <scope>NUCLEOTIDE SEQUENCE</scope>
    <source>
        <strain evidence="3">HKST-UBA01</strain>
    </source>
</reference>
<gene>
    <name evidence="3" type="ORF">KC729_13380</name>
</gene>
<dbReference type="Proteomes" id="UP000697710">
    <property type="component" value="Unassembled WGS sequence"/>
</dbReference>
<dbReference type="EMBL" id="JAGQHR010000446">
    <property type="protein sequence ID" value="MCA9728675.1"/>
    <property type="molecule type" value="Genomic_DNA"/>
</dbReference>
<feature type="transmembrane region" description="Helical" evidence="2">
    <location>
        <begin position="135"/>
        <end position="155"/>
    </location>
</feature>
<dbReference type="AlphaFoldDB" id="A0A956M2E6"/>
<keyword evidence="2" id="KW-0812">Transmembrane</keyword>
<accession>A0A956M2E6</accession>
<organism evidence="3 4">
    <name type="scientific">Eiseniibacteriota bacterium</name>
    <dbReference type="NCBI Taxonomy" id="2212470"/>
    <lineage>
        <taxon>Bacteria</taxon>
        <taxon>Candidatus Eiseniibacteriota</taxon>
    </lineage>
</organism>
<name>A0A956M2E6_UNCEI</name>
<keyword evidence="2" id="KW-0472">Membrane</keyword>
<feature type="transmembrane region" description="Helical" evidence="2">
    <location>
        <begin position="75"/>
        <end position="93"/>
    </location>
</feature>
<sequence length="161" mass="17108">MAKRGEGDGSSGNAPQKASRDGATASLSRRHLSFGWWSLLLFLTGGLVLEAFHGFKVEMYLNVANETRRLMWTLAHAHGTLLSLINIAFGLTLSIRTSPMPQEILASRALLAASILLPAGFFLGGIVIYAGDPGLGVLLVPFAGALLFTSVFLIARGVGRK</sequence>
<keyword evidence="2" id="KW-1133">Transmembrane helix</keyword>
<feature type="transmembrane region" description="Helical" evidence="2">
    <location>
        <begin position="105"/>
        <end position="129"/>
    </location>
</feature>
<evidence type="ECO:0000256" key="1">
    <source>
        <dbReference type="SAM" id="MobiDB-lite"/>
    </source>
</evidence>
<evidence type="ECO:0000313" key="3">
    <source>
        <dbReference type="EMBL" id="MCA9728675.1"/>
    </source>
</evidence>
<evidence type="ECO:0000256" key="2">
    <source>
        <dbReference type="SAM" id="Phobius"/>
    </source>
</evidence>
<feature type="transmembrane region" description="Helical" evidence="2">
    <location>
        <begin position="34"/>
        <end position="55"/>
    </location>
</feature>
<comment type="caution">
    <text evidence="3">The sequence shown here is derived from an EMBL/GenBank/DDBJ whole genome shotgun (WGS) entry which is preliminary data.</text>
</comment>
<protein>
    <submittedName>
        <fullName evidence="3">Uncharacterized protein</fullName>
    </submittedName>
</protein>
<evidence type="ECO:0000313" key="4">
    <source>
        <dbReference type="Proteomes" id="UP000697710"/>
    </source>
</evidence>